<accession>A0A1G2UR66</accession>
<evidence type="ECO:0000256" key="2">
    <source>
        <dbReference type="ARBA" id="ARBA00022692"/>
    </source>
</evidence>
<dbReference type="GO" id="GO:0016020">
    <property type="term" value="C:membrane"/>
    <property type="evidence" value="ECO:0007669"/>
    <property type="project" value="UniProtKB-SubCell"/>
</dbReference>
<evidence type="ECO:0000256" key="3">
    <source>
        <dbReference type="ARBA" id="ARBA00022989"/>
    </source>
</evidence>
<protein>
    <recommendedName>
        <fullName evidence="8">DoxX family protein</fullName>
    </recommendedName>
</protein>
<keyword evidence="2 5" id="KW-0812">Transmembrane</keyword>
<evidence type="ECO:0000256" key="4">
    <source>
        <dbReference type="ARBA" id="ARBA00023136"/>
    </source>
</evidence>
<gene>
    <name evidence="6" type="ORF">A3G46_01100</name>
</gene>
<evidence type="ECO:0000256" key="5">
    <source>
        <dbReference type="SAM" id="Phobius"/>
    </source>
</evidence>
<feature type="transmembrane region" description="Helical" evidence="5">
    <location>
        <begin position="7"/>
        <end position="25"/>
    </location>
</feature>
<proteinExistence type="predicted"/>
<comment type="subcellular location">
    <subcellularLocation>
        <location evidence="1">Membrane</location>
        <topology evidence="1">Multi-pass membrane protein</topology>
    </subcellularLocation>
</comment>
<keyword evidence="4 5" id="KW-0472">Membrane</keyword>
<evidence type="ECO:0008006" key="8">
    <source>
        <dbReference type="Google" id="ProtNLM"/>
    </source>
</evidence>
<dbReference type="EMBL" id="MHWS01000021">
    <property type="protein sequence ID" value="OHB11840.1"/>
    <property type="molecule type" value="Genomic_DNA"/>
</dbReference>
<evidence type="ECO:0000313" key="6">
    <source>
        <dbReference type="EMBL" id="OHB11840.1"/>
    </source>
</evidence>
<evidence type="ECO:0000313" key="7">
    <source>
        <dbReference type="Proteomes" id="UP000177276"/>
    </source>
</evidence>
<sequence length="161" mass="18151">MKIPKTYSLALPRMGMSMVFLWFGFQQLKHANEWIGFIPQIILKYSPINATSIIHFNGAFEVVFALALFFGICTRLSALLLGLHLAHITSTLGFNSISVRDFGVVMGSLFVVLYGPDELCIDRIISSPEELQEKNLFKDHPLQEQYPNHNVNIGPKPWNGT</sequence>
<dbReference type="AlphaFoldDB" id="A0A1G2UR66"/>
<name>A0A1G2UR66_9BACT</name>
<dbReference type="Pfam" id="PF07681">
    <property type="entry name" value="DoxX"/>
    <property type="match status" value="1"/>
</dbReference>
<evidence type="ECO:0000256" key="1">
    <source>
        <dbReference type="ARBA" id="ARBA00004141"/>
    </source>
</evidence>
<feature type="transmembrane region" description="Helical" evidence="5">
    <location>
        <begin position="62"/>
        <end position="85"/>
    </location>
</feature>
<keyword evidence="3 5" id="KW-1133">Transmembrane helix</keyword>
<comment type="caution">
    <text evidence="6">The sequence shown here is derived from an EMBL/GenBank/DDBJ whole genome shotgun (WGS) entry which is preliminary data.</text>
</comment>
<dbReference type="Proteomes" id="UP000177276">
    <property type="component" value="Unassembled WGS sequence"/>
</dbReference>
<dbReference type="InterPro" id="IPR032808">
    <property type="entry name" value="DoxX"/>
</dbReference>
<reference evidence="6 7" key="1">
    <citation type="journal article" date="2016" name="Nat. Commun.">
        <title>Thousands of microbial genomes shed light on interconnected biogeochemical processes in an aquifer system.</title>
        <authorList>
            <person name="Anantharaman K."/>
            <person name="Brown C.T."/>
            <person name="Hug L.A."/>
            <person name="Sharon I."/>
            <person name="Castelle C.J."/>
            <person name="Probst A.J."/>
            <person name="Thomas B.C."/>
            <person name="Singh A."/>
            <person name="Wilkins M.J."/>
            <person name="Karaoz U."/>
            <person name="Brodie E.L."/>
            <person name="Williams K.H."/>
            <person name="Hubbard S.S."/>
            <person name="Banfield J.F."/>
        </authorList>
    </citation>
    <scope>NUCLEOTIDE SEQUENCE [LARGE SCALE GENOMIC DNA]</scope>
</reference>
<organism evidence="6 7">
    <name type="scientific">Candidatus Zambryskibacteria bacterium RIFCSPLOWO2_12_FULL_39_16</name>
    <dbReference type="NCBI Taxonomy" id="1802775"/>
    <lineage>
        <taxon>Bacteria</taxon>
        <taxon>Candidatus Zambryskiibacteriota</taxon>
    </lineage>
</organism>